<accession>A0A1A3KJP6</accession>
<organism evidence="1 2">
    <name type="scientific">Mycobacterium asiaticum</name>
    <dbReference type="NCBI Taxonomy" id="1790"/>
    <lineage>
        <taxon>Bacteria</taxon>
        <taxon>Bacillati</taxon>
        <taxon>Actinomycetota</taxon>
        <taxon>Actinomycetes</taxon>
        <taxon>Mycobacteriales</taxon>
        <taxon>Mycobacteriaceae</taxon>
        <taxon>Mycobacterium</taxon>
    </lineage>
</organism>
<protein>
    <submittedName>
        <fullName evidence="1">Uncharacterized protein</fullName>
    </submittedName>
</protein>
<proteinExistence type="predicted"/>
<dbReference type="AlphaFoldDB" id="A0A1A3KJP6"/>
<dbReference type="EMBL" id="LZLM01000086">
    <property type="protein sequence ID" value="OBJ84206.1"/>
    <property type="molecule type" value="Genomic_DNA"/>
</dbReference>
<evidence type="ECO:0000313" key="2">
    <source>
        <dbReference type="Proteomes" id="UP000093925"/>
    </source>
</evidence>
<comment type="caution">
    <text evidence="1">The sequence shown here is derived from an EMBL/GenBank/DDBJ whole genome shotgun (WGS) entry which is preliminary data.</text>
</comment>
<gene>
    <name evidence="1" type="ORF">A5640_15785</name>
</gene>
<reference evidence="1 2" key="1">
    <citation type="submission" date="2016-06" db="EMBL/GenBank/DDBJ databases">
        <authorList>
            <person name="Kjaerup R.B."/>
            <person name="Dalgaard T.S."/>
            <person name="Juul-Madsen H.R."/>
        </authorList>
    </citation>
    <scope>NUCLEOTIDE SEQUENCE [LARGE SCALE GENOMIC DNA]</scope>
    <source>
        <strain evidence="1 2">1276495.2</strain>
    </source>
</reference>
<evidence type="ECO:0000313" key="1">
    <source>
        <dbReference type="EMBL" id="OBJ84206.1"/>
    </source>
</evidence>
<name>A0A1A3KJP6_MYCAS</name>
<sequence>MELASGVAEMIGYAFDRRQAKQLAADSARAAELLTSLHLEDFPAPAQPTPPEAPGLSRSWQRLRQVANADRRAAAEAAHAEAQAIYAEELRRWNLLHAHDPHEVIAAVDDALADNASQSACIDAGSGPLGNYVTVVVHYPGPEITAGLVQAGAGTRPRTDKERVDLYRRALASTVIASAKEALVCAPAATEAYVVVLRYDLQGRRKKTSQLDAIYAGALSRRVLLVDWTANTPQDWMLSAREARFNLDRKGRFLPLGDTAGDDLRRLVDAVAATHADTRRRRYSREESQRLMGTQAPEPFESTCACPGCGAMEAHSLRLPRTGEPKWASTIRTCASCGREWAQA</sequence>
<dbReference type="Proteomes" id="UP000093925">
    <property type="component" value="Unassembled WGS sequence"/>
</dbReference>